<comment type="caution">
    <text evidence="2">The sequence shown here is derived from an EMBL/GenBank/DDBJ whole genome shotgun (WGS) entry which is preliminary data.</text>
</comment>
<sequence>MTSATNSVVVTKGRTTIVASEKPKPPSNA</sequence>
<evidence type="ECO:0000313" key="2">
    <source>
        <dbReference type="EMBL" id="OMO94357.1"/>
    </source>
</evidence>
<feature type="compositionally biased region" description="Polar residues" evidence="1">
    <location>
        <begin position="1"/>
        <end position="18"/>
    </location>
</feature>
<reference evidence="3" key="1">
    <citation type="submission" date="2013-09" db="EMBL/GenBank/DDBJ databases">
        <title>Corchorus olitorius genome sequencing.</title>
        <authorList>
            <person name="Alam M."/>
            <person name="Haque M.S."/>
            <person name="Islam M.S."/>
            <person name="Emdad E.M."/>
            <person name="Islam M.M."/>
            <person name="Ahmed B."/>
            <person name="Halim A."/>
            <person name="Hossen Q.M.M."/>
            <person name="Hossain M.Z."/>
            <person name="Ahmed R."/>
            <person name="Khan M.M."/>
            <person name="Islam R."/>
            <person name="Rashid M.M."/>
            <person name="Khan S.A."/>
            <person name="Rahman M.S."/>
            <person name="Alam M."/>
            <person name="Yahiya A.S."/>
            <person name="Khan M.S."/>
            <person name="Azam M.S."/>
            <person name="Haque T."/>
            <person name="Lashkar M.Z.H."/>
            <person name="Akhand A.I."/>
            <person name="Morshed G."/>
            <person name="Roy S."/>
            <person name="Uddin K.S."/>
            <person name="Rabeya T."/>
            <person name="Hossain A.S."/>
            <person name="Chowdhury A."/>
            <person name="Snigdha A.R."/>
            <person name="Mortoza M.S."/>
            <person name="Matin S.A."/>
            <person name="Hoque S.M.E."/>
            <person name="Islam M.K."/>
            <person name="Roy D.K."/>
            <person name="Haider R."/>
            <person name="Moosa M.M."/>
            <person name="Elias S.M."/>
            <person name="Hasan A.M."/>
            <person name="Jahan S."/>
            <person name="Shafiuddin M."/>
            <person name="Mahmood N."/>
            <person name="Shommy N.S."/>
        </authorList>
    </citation>
    <scope>NUCLEOTIDE SEQUENCE [LARGE SCALE GENOMIC DNA]</scope>
    <source>
        <strain evidence="3">cv. O-4</strain>
    </source>
</reference>
<name>A0A1R3JHV4_9ROSI</name>
<dbReference type="AlphaFoldDB" id="A0A1R3JHV4"/>
<feature type="region of interest" description="Disordered" evidence="1">
    <location>
        <begin position="1"/>
        <end position="29"/>
    </location>
</feature>
<dbReference type="Proteomes" id="UP000187203">
    <property type="component" value="Unassembled WGS sequence"/>
</dbReference>
<gene>
    <name evidence="2" type="ORF">COLO4_16379</name>
</gene>
<dbReference type="EMBL" id="AWUE01016074">
    <property type="protein sequence ID" value="OMO94357.1"/>
    <property type="molecule type" value="Genomic_DNA"/>
</dbReference>
<organism evidence="2 3">
    <name type="scientific">Corchorus olitorius</name>
    <dbReference type="NCBI Taxonomy" id="93759"/>
    <lineage>
        <taxon>Eukaryota</taxon>
        <taxon>Viridiplantae</taxon>
        <taxon>Streptophyta</taxon>
        <taxon>Embryophyta</taxon>
        <taxon>Tracheophyta</taxon>
        <taxon>Spermatophyta</taxon>
        <taxon>Magnoliopsida</taxon>
        <taxon>eudicotyledons</taxon>
        <taxon>Gunneridae</taxon>
        <taxon>Pentapetalae</taxon>
        <taxon>rosids</taxon>
        <taxon>malvids</taxon>
        <taxon>Malvales</taxon>
        <taxon>Malvaceae</taxon>
        <taxon>Grewioideae</taxon>
        <taxon>Apeibeae</taxon>
        <taxon>Corchorus</taxon>
    </lineage>
</organism>
<accession>A0A1R3JHV4</accession>
<proteinExistence type="predicted"/>
<evidence type="ECO:0000313" key="3">
    <source>
        <dbReference type="Proteomes" id="UP000187203"/>
    </source>
</evidence>
<protein>
    <submittedName>
        <fullName evidence="2">Uncharacterized protein</fullName>
    </submittedName>
</protein>
<evidence type="ECO:0000256" key="1">
    <source>
        <dbReference type="SAM" id="MobiDB-lite"/>
    </source>
</evidence>
<keyword evidence="3" id="KW-1185">Reference proteome</keyword>